<gene>
    <name evidence="2" type="ORF">AWRI4620_LOCUS3354</name>
</gene>
<evidence type="ECO:0000256" key="1">
    <source>
        <dbReference type="SAM" id="MobiDB-lite"/>
    </source>
</evidence>
<reference evidence="2" key="1">
    <citation type="submission" date="2020-06" db="EMBL/GenBank/DDBJ databases">
        <authorList>
            <person name="Onetto C."/>
        </authorList>
    </citation>
    <scope>NUCLEOTIDE SEQUENCE</scope>
</reference>
<evidence type="ECO:0000313" key="2">
    <source>
        <dbReference type="EMBL" id="CAD0109099.1"/>
    </source>
</evidence>
<keyword evidence="3" id="KW-1185">Reference proteome</keyword>
<feature type="compositionally biased region" description="Basic and acidic residues" evidence="1">
    <location>
        <begin position="17"/>
        <end position="38"/>
    </location>
</feature>
<organism evidence="2 3">
    <name type="scientific">Aureobasidium uvarum</name>
    <dbReference type="NCBI Taxonomy" id="2773716"/>
    <lineage>
        <taxon>Eukaryota</taxon>
        <taxon>Fungi</taxon>
        <taxon>Dikarya</taxon>
        <taxon>Ascomycota</taxon>
        <taxon>Pezizomycotina</taxon>
        <taxon>Dothideomycetes</taxon>
        <taxon>Dothideomycetidae</taxon>
        <taxon>Dothideales</taxon>
        <taxon>Saccotheciaceae</taxon>
        <taxon>Aureobasidium</taxon>
    </lineage>
</organism>
<dbReference type="EMBL" id="CAINUL010000003">
    <property type="protein sequence ID" value="CAD0109099.1"/>
    <property type="molecule type" value="Genomic_DNA"/>
</dbReference>
<feature type="compositionally biased region" description="Basic and acidic residues" evidence="1">
    <location>
        <begin position="1"/>
        <end position="10"/>
    </location>
</feature>
<dbReference type="AlphaFoldDB" id="A0A9N8KG85"/>
<sequence length="84" mass="9130">MAQDEMKVDEGYSGGSEETRSLSDSDSTMHIDPVDGHVSKSSTPTLESLLSPVLSLPPDQRSAFMTSLLRLLPESERYGICIIS</sequence>
<proteinExistence type="predicted"/>
<name>A0A9N8KG85_9PEZI</name>
<accession>A0A9N8KG85</accession>
<feature type="region of interest" description="Disordered" evidence="1">
    <location>
        <begin position="1"/>
        <end position="48"/>
    </location>
</feature>
<comment type="caution">
    <text evidence="2">The sequence shown here is derived from an EMBL/GenBank/DDBJ whole genome shotgun (WGS) entry which is preliminary data.</text>
</comment>
<protein>
    <submittedName>
        <fullName evidence="2">Uncharacterized protein</fullName>
    </submittedName>
</protein>
<evidence type="ECO:0000313" key="3">
    <source>
        <dbReference type="Proteomes" id="UP000745764"/>
    </source>
</evidence>
<dbReference type="Proteomes" id="UP000745764">
    <property type="component" value="Unassembled WGS sequence"/>
</dbReference>